<dbReference type="PROSITE" id="PS00455">
    <property type="entry name" value="AMP_BINDING"/>
    <property type="match status" value="1"/>
</dbReference>
<dbReference type="InterPro" id="IPR000873">
    <property type="entry name" value="AMP-dep_synth/lig_dom"/>
</dbReference>
<protein>
    <recommendedName>
        <fullName evidence="6">AMP-dependent synthetase and ligase</fullName>
    </recommendedName>
</protein>
<dbReference type="GO" id="GO:0016878">
    <property type="term" value="F:acid-thiol ligase activity"/>
    <property type="evidence" value="ECO:0007669"/>
    <property type="project" value="UniProtKB-ARBA"/>
</dbReference>
<dbReference type="Gene3D" id="3.30.300.30">
    <property type="match status" value="1"/>
</dbReference>
<organism evidence="4 5">
    <name type="scientific">Rhodopseudomonas palustris</name>
    <dbReference type="NCBI Taxonomy" id="1076"/>
    <lineage>
        <taxon>Bacteria</taxon>
        <taxon>Pseudomonadati</taxon>
        <taxon>Pseudomonadota</taxon>
        <taxon>Alphaproteobacteria</taxon>
        <taxon>Hyphomicrobiales</taxon>
        <taxon>Nitrobacteraceae</taxon>
        <taxon>Rhodopseudomonas</taxon>
    </lineage>
</organism>
<dbReference type="InterPro" id="IPR025110">
    <property type="entry name" value="AMP-bd_C"/>
</dbReference>
<dbReference type="PANTHER" id="PTHR43767">
    <property type="entry name" value="LONG-CHAIN-FATTY-ACID--COA LIGASE"/>
    <property type="match status" value="1"/>
</dbReference>
<feature type="domain" description="AMP-dependent synthetase/ligase" evidence="2">
    <location>
        <begin position="2"/>
        <end position="349"/>
    </location>
</feature>
<dbReference type="AlphaFoldDB" id="A0A0D7F4J0"/>
<dbReference type="PANTHER" id="PTHR43767:SF1">
    <property type="entry name" value="NONRIBOSOMAL PEPTIDE SYNTHASE PES1 (EUROFUNG)-RELATED"/>
    <property type="match status" value="1"/>
</dbReference>
<dbReference type="Gene3D" id="3.40.50.12780">
    <property type="entry name" value="N-terminal domain of ligase-like"/>
    <property type="match status" value="1"/>
</dbReference>
<dbReference type="Proteomes" id="UP000032515">
    <property type="component" value="Unassembled WGS sequence"/>
</dbReference>
<evidence type="ECO:0000256" key="1">
    <source>
        <dbReference type="SAM" id="MobiDB-lite"/>
    </source>
</evidence>
<evidence type="ECO:0000259" key="2">
    <source>
        <dbReference type="Pfam" id="PF00501"/>
    </source>
</evidence>
<sequence>MRARAEQHGDAPRVDVAGTLTSWGEIDRESDRMAAGLSASGVGPGDRVCSMMDGRIEQLIVWFGTVKLGAIWVPLNTGLVGDDLFYTVRDAAPKALFVEADTAARFRDCPEDVPLPTTRISTEGADRFQSWGGFLSSGASAPQVDVAPQDAGVIIYTGGTTGRPKGVVMPHFAFLAAGYRFQDAFDVGAEDHQYSVLPLFHVGGTMLGVMGPLVTDIPTTLERRFSATRFWARAKSRGATLIDPVGTMVTVLTQQPESPADRDHRVRASVGVTGQVPPGVAPTFSRRFGIKMVNLYSLTEAGGVLITYTKPDSAQPDAHGEPGRWADFRVVDSVDQEKAPGEIGEIVLRPRLPYTFMLRYHNDPVRTLECWSNLWLHTGDLGRVDEKGFLHFVGRQAHWLRCRGENVSAYEVESVACACPGVAEAAVVGVPAELGEEDVKIFIIPAESAALTPDAVIAWCTARLARFKVPRFVEFVPTLPRSAAKQEIERHKLRALPNDKAWDARAERSGAPSTGAGK</sequence>
<reference evidence="4 5" key="1">
    <citation type="submission" date="2014-11" db="EMBL/GenBank/DDBJ databases">
        <title>Genomics and ecophysiology of heterotrophic nitrogen fixing bacteria isolated from estuarine surface water.</title>
        <authorList>
            <person name="Bentzon-Tilia M."/>
            <person name="Severin I."/>
            <person name="Hansen L.H."/>
            <person name="Riemann L."/>
        </authorList>
    </citation>
    <scope>NUCLEOTIDE SEQUENCE [LARGE SCALE GENOMIC DNA]</scope>
    <source>
        <strain evidence="4 5">BAL398</strain>
    </source>
</reference>
<dbReference type="InterPro" id="IPR050237">
    <property type="entry name" value="ATP-dep_AMP-bd_enzyme"/>
</dbReference>
<evidence type="ECO:0000313" key="4">
    <source>
        <dbReference type="EMBL" id="KIZ47720.1"/>
    </source>
</evidence>
<dbReference type="Pfam" id="PF13193">
    <property type="entry name" value="AMP-binding_C"/>
    <property type="match status" value="1"/>
</dbReference>
<feature type="domain" description="AMP-binding enzyme C-terminal" evidence="3">
    <location>
        <begin position="411"/>
        <end position="483"/>
    </location>
</feature>
<evidence type="ECO:0008006" key="6">
    <source>
        <dbReference type="Google" id="ProtNLM"/>
    </source>
</evidence>
<comment type="caution">
    <text evidence="4">The sequence shown here is derived from an EMBL/GenBank/DDBJ whole genome shotgun (WGS) entry which is preliminary data.</text>
</comment>
<gene>
    <name evidence="4" type="ORF">OO17_02805</name>
</gene>
<accession>A0A0D7F4J0</accession>
<dbReference type="InterPro" id="IPR045851">
    <property type="entry name" value="AMP-bd_C_sf"/>
</dbReference>
<dbReference type="EMBL" id="JXXE01000049">
    <property type="protein sequence ID" value="KIZ47720.1"/>
    <property type="molecule type" value="Genomic_DNA"/>
</dbReference>
<dbReference type="PATRIC" id="fig|1076.23.peg.5441"/>
<dbReference type="Pfam" id="PF00501">
    <property type="entry name" value="AMP-binding"/>
    <property type="match status" value="1"/>
</dbReference>
<proteinExistence type="predicted"/>
<dbReference type="SUPFAM" id="SSF56801">
    <property type="entry name" value="Acetyl-CoA synthetase-like"/>
    <property type="match status" value="1"/>
</dbReference>
<dbReference type="InterPro" id="IPR020845">
    <property type="entry name" value="AMP-binding_CS"/>
</dbReference>
<evidence type="ECO:0000313" key="5">
    <source>
        <dbReference type="Proteomes" id="UP000032515"/>
    </source>
</evidence>
<evidence type="ECO:0000259" key="3">
    <source>
        <dbReference type="Pfam" id="PF13193"/>
    </source>
</evidence>
<feature type="region of interest" description="Disordered" evidence="1">
    <location>
        <begin position="499"/>
        <end position="518"/>
    </location>
</feature>
<dbReference type="InterPro" id="IPR042099">
    <property type="entry name" value="ANL_N_sf"/>
</dbReference>
<name>A0A0D7F4J0_RHOPL</name>